<protein>
    <recommendedName>
        <fullName evidence="6">Aminotransferase DegT</fullName>
    </recommendedName>
</protein>
<reference evidence="4 5" key="1">
    <citation type="journal article" date="2016" name="Nat. Commun.">
        <title>Thousands of microbial genomes shed light on interconnected biogeochemical processes in an aquifer system.</title>
        <authorList>
            <person name="Anantharaman K."/>
            <person name="Brown C.T."/>
            <person name="Hug L.A."/>
            <person name="Sharon I."/>
            <person name="Castelle C.J."/>
            <person name="Probst A.J."/>
            <person name="Thomas B.C."/>
            <person name="Singh A."/>
            <person name="Wilkins M.J."/>
            <person name="Karaoz U."/>
            <person name="Brodie E.L."/>
            <person name="Williams K.H."/>
            <person name="Hubbard S.S."/>
            <person name="Banfield J.F."/>
        </authorList>
    </citation>
    <scope>NUCLEOTIDE SEQUENCE [LARGE SCALE GENOMIC DNA]</scope>
</reference>
<name>A0A1G1VZ19_9BACT</name>
<dbReference type="CDD" id="cd00616">
    <property type="entry name" value="AHBA_syn"/>
    <property type="match status" value="1"/>
</dbReference>
<evidence type="ECO:0000256" key="2">
    <source>
        <dbReference type="PIRSR" id="PIRSR000390-2"/>
    </source>
</evidence>
<feature type="modified residue" description="N6-(pyridoxal phosphate)lysine" evidence="2">
    <location>
        <position position="197"/>
    </location>
</feature>
<dbReference type="GO" id="GO:0000271">
    <property type="term" value="P:polysaccharide biosynthetic process"/>
    <property type="evidence" value="ECO:0007669"/>
    <property type="project" value="TreeGrafter"/>
</dbReference>
<dbReference type="SUPFAM" id="SSF53383">
    <property type="entry name" value="PLP-dependent transferases"/>
    <property type="match status" value="1"/>
</dbReference>
<dbReference type="InterPro" id="IPR015424">
    <property type="entry name" value="PyrdxlP-dep_Trfase"/>
</dbReference>
<dbReference type="Proteomes" id="UP000176723">
    <property type="component" value="Unassembled WGS sequence"/>
</dbReference>
<evidence type="ECO:0000313" key="5">
    <source>
        <dbReference type="Proteomes" id="UP000176723"/>
    </source>
</evidence>
<dbReference type="InterPro" id="IPR015421">
    <property type="entry name" value="PyrdxlP-dep_Trfase_major"/>
</dbReference>
<evidence type="ECO:0000256" key="3">
    <source>
        <dbReference type="RuleBase" id="RU004508"/>
    </source>
</evidence>
<dbReference type="EMBL" id="MHCL01000025">
    <property type="protein sequence ID" value="OGY20659.1"/>
    <property type="molecule type" value="Genomic_DNA"/>
</dbReference>
<gene>
    <name evidence="4" type="ORF">A3A65_00515</name>
</gene>
<dbReference type="PANTHER" id="PTHR30244:SF34">
    <property type="entry name" value="DTDP-4-AMINO-4,6-DIDEOXYGALACTOSE TRANSAMINASE"/>
    <property type="match status" value="1"/>
</dbReference>
<proteinExistence type="inferred from homology"/>
<evidence type="ECO:0008006" key="6">
    <source>
        <dbReference type="Google" id="ProtNLM"/>
    </source>
</evidence>
<dbReference type="GO" id="GO:0008483">
    <property type="term" value="F:transaminase activity"/>
    <property type="evidence" value="ECO:0007669"/>
    <property type="project" value="TreeGrafter"/>
</dbReference>
<feature type="active site" description="Proton acceptor" evidence="1">
    <location>
        <position position="197"/>
    </location>
</feature>
<organism evidence="4 5">
    <name type="scientific">Candidatus Chisholmbacteria bacterium RIFCSPLOWO2_01_FULL_49_14</name>
    <dbReference type="NCBI Taxonomy" id="1797593"/>
    <lineage>
        <taxon>Bacteria</taxon>
        <taxon>Candidatus Chisholmiibacteriota</taxon>
    </lineage>
</organism>
<keyword evidence="2 3" id="KW-0663">Pyridoxal phosphate</keyword>
<dbReference type="GO" id="GO:0030170">
    <property type="term" value="F:pyridoxal phosphate binding"/>
    <property type="evidence" value="ECO:0007669"/>
    <property type="project" value="TreeGrafter"/>
</dbReference>
<dbReference type="STRING" id="1797593.A3A65_00515"/>
<dbReference type="Gene3D" id="3.90.1150.10">
    <property type="entry name" value="Aspartate Aminotransferase, domain 1"/>
    <property type="match status" value="1"/>
</dbReference>
<dbReference type="PANTHER" id="PTHR30244">
    <property type="entry name" value="TRANSAMINASE"/>
    <property type="match status" value="1"/>
</dbReference>
<comment type="similarity">
    <text evidence="3">Belongs to the DegT/DnrJ/EryC1 family.</text>
</comment>
<dbReference type="InterPro" id="IPR015422">
    <property type="entry name" value="PyrdxlP-dep_Trfase_small"/>
</dbReference>
<dbReference type="AlphaFoldDB" id="A0A1G1VZ19"/>
<dbReference type="Gene3D" id="3.40.640.10">
    <property type="entry name" value="Type I PLP-dependent aspartate aminotransferase-like (Major domain)"/>
    <property type="match status" value="1"/>
</dbReference>
<evidence type="ECO:0000313" key="4">
    <source>
        <dbReference type="EMBL" id="OGY20659.1"/>
    </source>
</evidence>
<dbReference type="InterPro" id="IPR000653">
    <property type="entry name" value="DegT/StrS_aminotransferase"/>
</dbReference>
<dbReference type="Pfam" id="PF01041">
    <property type="entry name" value="DegT_DnrJ_EryC1"/>
    <property type="match status" value="1"/>
</dbReference>
<accession>A0A1G1VZ19</accession>
<evidence type="ECO:0000256" key="1">
    <source>
        <dbReference type="PIRSR" id="PIRSR000390-1"/>
    </source>
</evidence>
<sequence length="381" mass="42010">MRTNRGGVENAVSTTKRIPICEPDISALEHSLVSRSLKSGWLSSKSPAVRQFEEAFAGSVGCRYAHAVSSGTAALQLALAGLGIGKDDEVIVPDLTFVATANAVSYLGSRPVLVDVTRNSWTIDPDQILSKLGKKTKAIIVVHLYGHPADMSPLLRIAKAHKLAIVEDAAEAYGARYKKRHVGGLASAGCFSFFGNKTLTTGEGGIITTNSKRLYNRIVFLNNHAMSQERKYYHPIIGYSYRMGSLQAALGLAQVKRAAGLIAKKRRIASMYRALLADLHEYFVFPPQERWARSSSWMFSVLLKPGKKGNRADLMGFLESNNIETRPFFSPLHRLPMYRQADRFPVSSMLAKRGMSLPSGTTLTRIDIARVSHVIHDFFRI</sequence>
<dbReference type="PIRSF" id="PIRSF000390">
    <property type="entry name" value="PLP_StrS"/>
    <property type="match status" value="1"/>
</dbReference>
<comment type="caution">
    <text evidence="4">The sequence shown here is derived from an EMBL/GenBank/DDBJ whole genome shotgun (WGS) entry which is preliminary data.</text>
</comment>